<feature type="compositionally biased region" description="Polar residues" evidence="3">
    <location>
        <begin position="249"/>
        <end position="262"/>
    </location>
</feature>
<dbReference type="Gene3D" id="1.10.246.220">
    <property type="match status" value="1"/>
</dbReference>
<dbReference type="Pfam" id="PF00249">
    <property type="entry name" value="Myb_DNA-binding"/>
    <property type="match status" value="1"/>
</dbReference>
<dbReference type="GO" id="GO:0005634">
    <property type="term" value="C:nucleus"/>
    <property type="evidence" value="ECO:0007669"/>
    <property type="project" value="UniProtKB-SubCell"/>
</dbReference>
<dbReference type="Proteomes" id="UP001630127">
    <property type="component" value="Unassembled WGS sequence"/>
</dbReference>
<evidence type="ECO:0000259" key="4">
    <source>
        <dbReference type="PROSITE" id="PS50090"/>
    </source>
</evidence>
<feature type="region of interest" description="Disordered" evidence="3">
    <location>
        <begin position="247"/>
        <end position="298"/>
    </location>
</feature>
<reference evidence="6 7" key="1">
    <citation type="submission" date="2024-11" db="EMBL/GenBank/DDBJ databases">
        <title>A near-complete genome assembly of Cinchona calisaya.</title>
        <authorList>
            <person name="Lian D.C."/>
            <person name="Zhao X.W."/>
            <person name="Wei L."/>
        </authorList>
    </citation>
    <scope>NUCLEOTIDE SEQUENCE [LARGE SCALE GENOMIC DNA]</scope>
    <source>
        <tissue evidence="6">Nenye</tissue>
    </source>
</reference>
<gene>
    <name evidence="6" type="ORF">ACH5RR_005470</name>
</gene>
<dbReference type="InterPro" id="IPR001005">
    <property type="entry name" value="SANT/Myb"/>
</dbReference>
<evidence type="ECO:0000313" key="7">
    <source>
        <dbReference type="Proteomes" id="UP001630127"/>
    </source>
</evidence>
<dbReference type="PROSITE" id="PS50090">
    <property type="entry name" value="MYB_LIKE"/>
    <property type="match status" value="1"/>
</dbReference>
<evidence type="ECO:0000256" key="3">
    <source>
        <dbReference type="SAM" id="MobiDB-lite"/>
    </source>
</evidence>
<comment type="subcellular location">
    <subcellularLocation>
        <location evidence="1">Nucleus</location>
    </subcellularLocation>
</comment>
<feature type="domain" description="HTH myb-type" evidence="5">
    <location>
        <begin position="380"/>
        <end position="439"/>
    </location>
</feature>
<dbReference type="SUPFAM" id="SSF46689">
    <property type="entry name" value="Homeodomain-like"/>
    <property type="match status" value="1"/>
</dbReference>
<dbReference type="PANTHER" id="PTHR47122">
    <property type="entry name" value="MYB-LIKE DNA-BINDING DOMAIN CONTAINING PROTEIN, EXPRESSED"/>
    <property type="match status" value="1"/>
</dbReference>
<evidence type="ECO:0000256" key="2">
    <source>
        <dbReference type="ARBA" id="ARBA00023242"/>
    </source>
</evidence>
<dbReference type="InterPro" id="IPR009057">
    <property type="entry name" value="Homeodomain-like_sf"/>
</dbReference>
<dbReference type="SMART" id="SM00717">
    <property type="entry name" value="SANT"/>
    <property type="match status" value="1"/>
</dbReference>
<proteinExistence type="predicted"/>
<name>A0ABD3ALI3_9GENT</name>
<dbReference type="PANTHER" id="PTHR47122:SF13">
    <property type="entry name" value="HOMEODOMAIN-LIKE PROTEIN-RELATED"/>
    <property type="match status" value="1"/>
</dbReference>
<feature type="region of interest" description="Disordered" evidence="3">
    <location>
        <begin position="129"/>
        <end position="159"/>
    </location>
</feature>
<accession>A0ABD3ALI3</accession>
<feature type="domain" description="Myb-like" evidence="4">
    <location>
        <begin position="388"/>
        <end position="435"/>
    </location>
</feature>
<dbReference type="CDD" id="cd11660">
    <property type="entry name" value="SANT_TRF"/>
    <property type="match status" value="1"/>
</dbReference>
<evidence type="ECO:0000256" key="1">
    <source>
        <dbReference type="ARBA" id="ARBA00004123"/>
    </source>
</evidence>
<keyword evidence="2" id="KW-0539">Nucleus</keyword>
<keyword evidence="7" id="KW-1185">Reference proteome</keyword>
<sequence>MLKQVMEDESAEAIQFECLLVEPQDDHVSVDAFLCFHRNSSEKNMEMENFPCRSDGLKFGTDQEKEHLLGQEVLDLNPSKIEAENFQEPTGPSSTCEDYLLDVEFGDGGIKLDNDSTVALQNLVSGSYNQVDRAGDNGTTENSDSSGTADQVSNCQGDLDMTDSESHNIFSCTADGEMSLEQRWFKYPTFSIQNLEEDVSSMFSERNNKTMSFTPGLPSGGMLCPSTVEHTSAGAEANEESFLGDDASLSKNHTQAGSFSTSSEKRLRKPPQRFIDELSEPKSTSSRKRKEVAAPTSKIKLPHVSYHQQCDVKSRGDRWFPEESTGIAIQVPFGPIVQKESRTTHVPVVAKVLLQPNIEASMSGSDDDDAAEVILGEDGGRRKHHILWTVSEVRKLMDGVSQYGVGRWSRIKKDFFSSSAHRTPVDLKDKWRNLLKASCAQGESKRGDDRKRNLAWRPLPKSILQQVSELATLYPYPRDLRSKR</sequence>
<comment type="caution">
    <text evidence="6">The sequence shown here is derived from an EMBL/GenBank/DDBJ whole genome shotgun (WGS) entry which is preliminary data.</text>
</comment>
<dbReference type="EMBL" id="JBJUIK010000003">
    <property type="protein sequence ID" value="KAL3531949.1"/>
    <property type="molecule type" value="Genomic_DNA"/>
</dbReference>
<feature type="compositionally biased region" description="Polar residues" evidence="3">
    <location>
        <begin position="137"/>
        <end position="156"/>
    </location>
</feature>
<dbReference type="PROSITE" id="PS51294">
    <property type="entry name" value="HTH_MYB"/>
    <property type="match status" value="1"/>
</dbReference>
<protein>
    <submittedName>
        <fullName evidence="6">Uncharacterized protein</fullName>
    </submittedName>
</protein>
<organism evidence="6 7">
    <name type="scientific">Cinchona calisaya</name>
    <dbReference type="NCBI Taxonomy" id="153742"/>
    <lineage>
        <taxon>Eukaryota</taxon>
        <taxon>Viridiplantae</taxon>
        <taxon>Streptophyta</taxon>
        <taxon>Embryophyta</taxon>
        <taxon>Tracheophyta</taxon>
        <taxon>Spermatophyta</taxon>
        <taxon>Magnoliopsida</taxon>
        <taxon>eudicotyledons</taxon>
        <taxon>Gunneridae</taxon>
        <taxon>Pentapetalae</taxon>
        <taxon>asterids</taxon>
        <taxon>lamiids</taxon>
        <taxon>Gentianales</taxon>
        <taxon>Rubiaceae</taxon>
        <taxon>Cinchonoideae</taxon>
        <taxon>Cinchoneae</taxon>
        <taxon>Cinchona</taxon>
    </lineage>
</organism>
<evidence type="ECO:0000259" key="5">
    <source>
        <dbReference type="PROSITE" id="PS51294"/>
    </source>
</evidence>
<dbReference type="InterPro" id="IPR017930">
    <property type="entry name" value="Myb_dom"/>
</dbReference>
<dbReference type="AlphaFoldDB" id="A0ABD3ALI3"/>
<evidence type="ECO:0000313" key="6">
    <source>
        <dbReference type="EMBL" id="KAL3531949.1"/>
    </source>
</evidence>